<name>A0A4V2UX54_9HYPH</name>
<dbReference type="Pfam" id="PF04909">
    <property type="entry name" value="Amidohydro_2"/>
    <property type="match status" value="1"/>
</dbReference>
<protein>
    <submittedName>
        <fullName evidence="3">Putative TIM-barrel fold metal-dependent hydrolase</fullName>
    </submittedName>
</protein>
<dbReference type="SUPFAM" id="SSF51556">
    <property type="entry name" value="Metallo-dependent hydrolases"/>
    <property type="match status" value="1"/>
</dbReference>
<dbReference type="InterPro" id="IPR032466">
    <property type="entry name" value="Metal_Hydrolase"/>
</dbReference>
<dbReference type="Gene3D" id="3.20.20.140">
    <property type="entry name" value="Metal-dependent hydrolases"/>
    <property type="match status" value="1"/>
</dbReference>
<sequence>MIPDAPAQSSGRPLHACPGPDRNPRTPSFALPPGATDCHVHVFGPAARFPFSPQRSYTPEDCTFEDLMALHATLGISRAVIVHGGAHGTDNRATLDALDRAPDRLRGVAVIPSGLPRRDLEHMHARGMRGCRMSTVVSGGASFDHLQRLADETFDLGWHLVLHFNRAAELVDVAPRLQAIRSPFILDHMARIDGREGVGSPAFATLMRLLDTDRCYVKLASLYRLSAEPYPHRDMLPMIEAVVAARPDRVLWGSNWPHPICPVPMPNDGDIVDLIPLWLPDAQVQRLALVETPAILYGFGAIEQEK</sequence>
<reference evidence="3 4" key="1">
    <citation type="submission" date="2019-03" db="EMBL/GenBank/DDBJ databases">
        <title>Genomic Encyclopedia of Type Strains, Phase IV (KMG-IV): sequencing the most valuable type-strain genomes for metagenomic binning, comparative biology and taxonomic classification.</title>
        <authorList>
            <person name="Goeker M."/>
        </authorList>
    </citation>
    <scope>NUCLEOTIDE SEQUENCE [LARGE SCALE GENOMIC DNA]</scope>
    <source>
        <strain evidence="3 4">DSM 9035</strain>
    </source>
</reference>
<dbReference type="InterPro" id="IPR052358">
    <property type="entry name" value="Aro_Compnd_Degr_Hydrolases"/>
</dbReference>
<dbReference type="PANTHER" id="PTHR35563:SF2">
    <property type="entry name" value="BARREL METAL-DEPENDENT HYDROLASE, PUTATIVE (AFU_ORTHOLOGUE AFUA_1G16240)-RELATED"/>
    <property type="match status" value="1"/>
</dbReference>
<keyword evidence="3" id="KW-0378">Hydrolase</keyword>
<feature type="region of interest" description="Disordered" evidence="1">
    <location>
        <begin position="1"/>
        <end position="29"/>
    </location>
</feature>
<dbReference type="Proteomes" id="UP000294664">
    <property type="component" value="Unassembled WGS sequence"/>
</dbReference>
<evidence type="ECO:0000256" key="1">
    <source>
        <dbReference type="SAM" id="MobiDB-lite"/>
    </source>
</evidence>
<evidence type="ECO:0000313" key="3">
    <source>
        <dbReference type="EMBL" id="TCT02228.1"/>
    </source>
</evidence>
<dbReference type="PANTHER" id="PTHR35563">
    <property type="entry name" value="BARREL METAL-DEPENDENT HYDROLASE, PUTATIVE (AFU_ORTHOLOGUE AFUA_1G16240)-RELATED"/>
    <property type="match status" value="1"/>
</dbReference>
<feature type="domain" description="Amidohydrolase-related" evidence="2">
    <location>
        <begin position="37"/>
        <end position="299"/>
    </location>
</feature>
<keyword evidence="4" id="KW-1185">Reference proteome</keyword>
<organism evidence="3 4">
    <name type="scientific">Aquabacter spiritensis</name>
    <dbReference type="NCBI Taxonomy" id="933073"/>
    <lineage>
        <taxon>Bacteria</taxon>
        <taxon>Pseudomonadati</taxon>
        <taxon>Pseudomonadota</taxon>
        <taxon>Alphaproteobacteria</taxon>
        <taxon>Hyphomicrobiales</taxon>
        <taxon>Xanthobacteraceae</taxon>
        <taxon>Aquabacter</taxon>
    </lineage>
</organism>
<evidence type="ECO:0000259" key="2">
    <source>
        <dbReference type="Pfam" id="PF04909"/>
    </source>
</evidence>
<evidence type="ECO:0000313" key="4">
    <source>
        <dbReference type="Proteomes" id="UP000294664"/>
    </source>
</evidence>
<accession>A0A4V2UX54</accession>
<dbReference type="OrthoDB" id="9787654at2"/>
<proteinExistence type="predicted"/>
<dbReference type="GO" id="GO:0016787">
    <property type="term" value="F:hydrolase activity"/>
    <property type="evidence" value="ECO:0007669"/>
    <property type="project" value="UniProtKB-KW"/>
</dbReference>
<dbReference type="AlphaFoldDB" id="A0A4V2UX54"/>
<comment type="caution">
    <text evidence="3">The sequence shown here is derived from an EMBL/GenBank/DDBJ whole genome shotgun (WGS) entry which is preliminary data.</text>
</comment>
<gene>
    <name evidence="3" type="ORF">EDC64_11489</name>
</gene>
<dbReference type="RefSeq" id="WP_132034346.1">
    <property type="nucleotide sequence ID" value="NZ_SMAI01000014.1"/>
</dbReference>
<dbReference type="InterPro" id="IPR006680">
    <property type="entry name" value="Amidohydro-rel"/>
</dbReference>
<dbReference type="EMBL" id="SMAI01000014">
    <property type="protein sequence ID" value="TCT02228.1"/>
    <property type="molecule type" value="Genomic_DNA"/>
</dbReference>